<dbReference type="SUPFAM" id="SSF103088">
    <property type="entry name" value="OmpA-like"/>
    <property type="match status" value="1"/>
</dbReference>
<keyword evidence="2 4" id="KW-0472">Membrane</keyword>
<feature type="region of interest" description="Disordered" evidence="5">
    <location>
        <begin position="271"/>
        <end position="294"/>
    </location>
</feature>
<feature type="region of interest" description="Disordered" evidence="5">
    <location>
        <begin position="436"/>
        <end position="460"/>
    </location>
</feature>
<feature type="compositionally biased region" description="Basic and acidic residues" evidence="5">
    <location>
        <begin position="451"/>
        <end position="460"/>
    </location>
</feature>
<sequence length="460" mass="47641">MSQNLLDLVQNYFGGDTVRQTSAALGESESSIGTALRSIVPLVLGGLFARSQQSGGTSELFGLARQAHSSGILGNLGSLLGGLNSTSTTAPASDGSLLNRGTELLRSVFGTHYAPAVESVSQQTGVRTSSVSSLLSMAAPVVLGLLGKHAADNNLDEAGFGNYLNGQRGSIMGALGSLPGSLGGILSGLGLGAATLGNTATAAVHNVGNTVSAATDRTGEAARTTAREVETAVATPSRWPWLLLALLALAALWYFMRGCNETPETAAPATTEAVTTDTSMAMTPTTPAAPSGRYDEASGNYIYDTGSNQEIKLPDGTTLNAGANSVEARLFNFLNDANQAVSDDKTQGWMSLDRVYFNTGKSTLTAESQAQLKNAAAILKAFPNAAIKFGGYTDNKGKADMNLTLSADRANAARKMVMDNGIDGGRVAAEGYGQEHPIATNDTPEGRAQNRRVDVRVTRK</sequence>
<evidence type="ECO:0000256" key="5">
    <source>
        <dbReference type="SAM" id="MobiDB-lite"/>
    </source>
</evidence>
<evidence type="ECO:0000259" key="6">
    <source>
        <dbReference type="PROSITE" id="PS51123"/>
    </source>
</evidence>
<feature type="compositionally biased region" description="Low complexity" evidence="5">
    <location>
        <begin position="271"/>
        <end position="291"/>
    </location>
</feature>
<proteinExistence type="predicted"/>
<comment type="caution">
    <text evidence="7">The sequence shown here is derived from an EMBL/GenBank/DDBJ whole genome shotgun (WGS) entry which is preliminary data.</text>
</comment>
<keyword evidence="3" id="KW-0998">Cell outer membrane</keyword>
<dbReference type="InterPro" id="IPR006665">
    <property type="entry name" value="OmpA-like"/>
</dbReference>
<dbReference type="Pfam" id="PF00691">
    <property type="entry name" value="OmpA"/>
    <property type="match status" value="1"/>
</dbReference>
<evidence type="ECO:0000313" key="7">
    <source>
        <dbReference type="EMBL" id="MDU0372572.1"/>
    </source>
</evidence>
<evidence type="ECO:0000256" key="1">
    <source>
        <dbReference type="ARBA" id="ARBA00004442"/>
    </source>
</evidence>
<dbReference type="InterPro" id="IPR006664">
    <property type="entry name" value="OMP_bac"/>
</dbReference>
<comment type="subcellular location">
    <subcellularLocation>
        <location evidence="1">Cell outer membrane</location>
    </subcellularLocation>
</comment>
<organism evidence="7 8">
    <name type="scientific">Hymenobacter endophyticus</name>
    <dbReference type="NCBI Taxonomy" id="3076335"/>
    <lineage>
        <taxon>Bacteria</taxon>
        <taxon>Pseudomonadati</taxon>
        <taxon>Bacteroidota</taxon>
        <taxon>Cytophagia</taxon>
        <taxon>Cytophagales</taxon>
        <taxon>Hymenobacteraceae</taxon>
        <taxon>Hymenobacter</taxon>
    </lineage>
</organism>
<dbReference type="InterPro" id="IPR036737">
    <property type="entry name" value="OmpA-like_sf"/>
</dbReference>
<evidence type="ECO:0000256" key="2">
    <source>
        <dbReference type="ARBA" id="ARBA00023136"/>
    </source>
</evidence>
<dbReference type="PRINTS" id="PR01021">
    <property type="entry name" value="OMPADOMAIN"/>
</dbReference>
<dbReference type="CDD" id="cd07185">
    <property type="entry name" value="OmpA_C-like"/>
    <property type="match status" value="1"/>
</dbReference>
<evidence type="ECO:0000313" key="8">
    <source>
        <dbReference type="Proteomes" id="UP001250698"/>
    </source>
</evidence>
<evidence type="ECO:0000256" key="4">
    <source>
        <dbReference type="PROSITE-ProRule" id="PRU00473"/>
    </source>
</evidence>
<name>A0ABU3TMF9_9BACT</name>
<dbReference type="InterPro" id="IPR050330">
    <property type="entry name" value="Bact_OuterMem_StrucFunc"/>
</dbReference>
<reference evidence="7 8" key="1">
    <citation type="submission" date="2023-10" db="EMBL/GenBank/DDBJ databases">
        <title>Hymenobacter endophyticus sp. nov., an isolate from the leaf tissues of wheat.</title>
        <authorList>
            <person name="Dai Y."/>
        </authorList>
    </citation>
    <scope>NUCLEOTIDE SEQUENCE [LARGE SCALE GENOMIC DNA]</scope>
    <source>
        <strain evidence="7 8">ZK17L-C2</strain>
    </source>
</reference>
<keyword evidence="8" id="KW-1185">Reference proteome</keyword>
<evidence type="ECO:0000256" key="3">
    <source>
        <dbReference type="ARBA" id="ARBA00023237"/>
    </source>
</evidence>
<dbReference type="Gene3D" id="3.30.1330.60">
    <property type="entry name" value="OmpA-like domain"/>
    <property type="match status" value="1"/>
</dbReference>
<accession>A0ABU3TMF9</accession>
<protein>
    <submittedName>
        <fullName evidence="7">OmpA family protein</fullName>
    </submittedName>
</protein>
<gene>
    <name evidence="7" type="ORF">ROI90_19345</name>
</gene>
<dbReference type="PANTHER" id="PTHR30329:SF21">
    <property type="entry name" value="LIPOPROTEIN YIAD-RELATED"/>
    <property type="match status" value="1"/>
</dbReference>
<dbReference type="InterPro" id="IPR009282">
    <property type="entry name" value="DUF937"/>
</dbReference>
<dbReference type="EMBL" id="JAWDJT010000016">
    <property type="protein sequence ID" value="MDU0372572.1"/>
    <property type="molecule type" value="Genomic_DNA"/>
</dbReference>
<feature type="domain" description="OmpA-like" evidence="6">
    <location>
        <begin position="344"/>
        <end position="460"/>
    </location>
</feature>
<dbReference type="PROSITE" id="PS51123">
    <property type="entry name" value="OMPA_2"/>
    <property type="match status" value="1"/>
</dbReference>
<dbReference type="Pfam" id="PF06078">
    <property type="entry name" value="DUF937"/>
    <property type="match status" value="1"/>
</dbReference>
<dbReference type="RefSeq" id="WP_315999931.1">
    <property type="nucleotide sequence ID" value="NZ_JAWDJT010000016.1"/>
</dbReference>
<dbReference type="PANTHER" id="PTHR30329">
    <property type="entry name" value="STATOR ELEMENT OF FLAGELLAR MOTOR COMPLEX"/>
    <property type="match status" value="1"/>
</dbReference>
<dbReference type="Proteomes" id="UP001250698">
    <property type="component" value="Unassembled WGS sequence"/>
</dbReference>